<dbReference type="Proteomes" id="UP000196036">
    <property type="component" value="Unassembled WGS sequence"/>
</dbReference>
<reference evidence="2" key="1">
    <citation type="submission" date="2017-04" db="EMBL/GenBank/DDBJ databases">
        <title>Function of individual gut microbiota members based on whole genome sequencing of pure cultures obtained from chicken caecum.</title>
        <authorList>
            <person name="Medvecky M."/>
            <person name="Cejkova D."/>
            <person name="Polansky O."/>
            <person name="Karasova D."/>
            <person name="Kubasova T."/>
            <person name="Cizek A."/>
            <person name="Rychlik I."/>
        </authorList>
    </citation>
    <scope>NUCLEOTIDE SEQUENCE [LARGE SCALE GENOMIC DNA]</scope>
    <source>
        <strain evidence="2">An109</strain>
    </source>
</reference>
<proteinExistence type="predicted"/>
<name>A0A1Y4UYT4_9BACE</name>
<dbReference type="RefSeq" id="WP_004301168.1">
    <property type="nucleotide sequence ID" value="NZ_JAHOJA010000108.1"/>
</dbReference>
<dbReference type="AlphaFoldDB" id="A0A1Y4UYT4"/>
<evidence type="ECO:0000313" key="1">
    <source>
        <dbReference type="EMBL" id="OUQ62094.1"/>
    </source>
</evidence>
<dbReference type="EMBL" id="NFLW01000073">
    <property type="protein sequence ID" value="OUQ62094.1"/>
    <property type="molecule type" value="Genomic_DNA"/>
</dbReference>
<gene>
    <name evidence="1" type="ORF">B5E52_21990</name>
</gene>
<accession>A0A1Y4UYT4</accession>
<comment type="caution">
    <text evidence="1">The sequence shown here is derived from an EMBL/GenBank/DDBJ whole genome shotgun (WGS) entry which is preliminary data.</text>
</comment>
<sequence length="169" mass="19248">MEEVVILGADGRPVKGMQLDREMIHLGDADGAYMDCSRESVTELSEERNERLKRNMQAHPEVWGNLSTCLLSVKLAGFENPYDEINNLLLKAYTNTIEAQGAFLKIHEQEIEMRRLRRRVIEEMTAKEIATEFILSSGNVEAFRKFCEERAGSVPGDRGETGKVRLFVR</sequence>
<protein>
    <submittedName>
        <fullName evidence="1">Uncharacterized protein</fullName>
    </submittedName>
</protein>
<organism evidence="1 2">
    <name type="scientific">Bacteroides xylanisolvens</name>
    <dbReference type="NCBI Taxonomy" id="371601"/>
    <lineage>
        <taxon>Bacteria</taxon>
        <taxon>Pseudomonadati</taxon>
        <taxon>Bacteroidota</taxon>
        <taxon>Bacteroidia</taxon>
        <taxon>Bacteroidales</taxon>
        <taxon>Bacteroidaceae</taxon>
        <taxon>Bacteroides</taxon>
    </lineage>
</organism>
<evidence type="ECO:0000313" key="2">
    <source>
        <dbReference type="Proteomes" id="UP000196036"/>
    </source>
</evidence>